<dbReference type="Pfam" id="PF06046">
    <property type="entry name" value="Sec6"/>
    <property type="match status" value="1"/>
</dbReference>
<comment type="similarity">
    <text evidence="1">Belongs to the SEC6 family.</text>
</comment>
<evidence type="ECO:0000313" key="4">
    <source>
        <dbReference type="Proteomes" id="UP001046870"/>
    </source>
</evidence>
<feature type="region of interest" description="Disordered" evidence="2">
    <location>
        <begin position="1"/>
        <end position="38"/>
    </location>
</feature>
<evidence type="ECO:0000256" key="2">
    <source>
        <dbReference type="SAM" id="MobiDB-lite"/>
    </source>
</evidence>
<evidence type="ECO:0008006" key="5">
    <source>
        <dbReference type="Google" id="ProtNLM"/>
    </source>
</evidence>
<accession>A0A9D3PKP3</accession>
<dbReference type="GO" id="GO:0006887">
    <property type="term" value="P:exocytosis"/>
    <property type="evidence" value="ECO:0007669"/>
    <property type="project" value="InterPro"/>
</dbReference>
<dbReference type="GO" id="GO:0000149">
    <property type="term" value="F:SNARE binding"/>
    <property type="evidence" value="ECO:0007669"/>
    <property type="project" value="TreeGrafter"/>
</dbReference>
<protein>
    <recommendedName>
        <fullName evidence="5">Tumor necrosis factor alpha-induced protein 2</fullName>
    </recommendedName>
</protein>
<dbReference type="InterPro" id="IPR042532">
    <property type="entry name" value="EXOC3/Sec6_C"/>
</dbReference>
<organism evidence="3 4">
    <name type="scientific">Megalops atlanticus</name>
    <name type="common">Tarpon</name>
    <name type="synonym">Clupea gigantea</name>
    <dbReference type="NCBI Taxonomy" id="7932"/>
    <lineage>
        <taxon>Eukaryota</taxon>
        <taxon>Metazoa</taxon>
        <taxon>Chordata</taxon>
        <taxon>Craniata</taxon>
        <taxon>Vertebrata</taxon>
        <taxon>Euteleostomi</taxon>
        <taxon>Actinopterygii</taxon>
        <taxon>Neopterygii</taxon>
        <taxon>Teleostei</taxon>
        <taxon>Elopiformes</taxon>
        <taxon>Megalopidae</taxon>
        <taxon>Megalops</taxon>
    </lineage>
</organism>
<dbReference type="OrthoDB" id="190098at2759"/>
<dbReference type="Gene3D" id="1.10.357.70">
    <property type="entry name" value="Exocyst complex component Sec6, C-terminal domain"/>
    <property type="match status" value="1"/>
</dbReference>
<evidence type="ECO:0000313" key="3">
    <source>
        <dbReference type="EMBL" id="KAG7461321.1"/>
    </source>
</evidence>
<dbReference type="PANTHER" id="PTHR21292:SF4">
    <property type="entry name" value="TUMOR NECROSIS FACTOR ALPHA-INDUCED PROTEIN 2"/>
    <property type="match status" value="1"/>
</dbReference>
<dbReference type="GO" id="GO:0000145">
    <property type="term" value="C:exocyst"/>
    <property type="evidence" value="ECO:0007669"/>
    <property type="project" value="InterPro"/>
</dbReference>
<name>A0A9D3PKP3_MEGAT</name>
<dbReference type="EMBL" id="JAFDVH010000018">
    <property type="protein sequence ID" value="KAG7461321.1"/>
    <property type="molecule type" value="Genomic_DNA"/>
</dbReference>
<dbReference type="Proteomes" id="UP001046870">
    <property type="component" value="Chromosome 18"/>
</dbReference>
<dbReference type="GO" id="GO:0051601">
    <property type="term" value="P:exocyst localization"/>
    <property type="evidence" value="ECO:0007669"/>
    <property type="project" value="TreeGrafter"/>
</dbReference>
<gene>
    <name evidence="3" type="ORF">MATL_G00208790</name>
</gene>
<dbReference type="PANTHER" id="PTHR21292">
    <property type="entry name" value="EXOCYST COMPLEX COMPONENT SEC6-RELATED"/>
    <property type="match status" value="1"/>
</dbReference>
<reference evidence="3" key="1">
    <citation type="submission" date="2021-01" db="EMBL/GenBank/DDBJ databases">
        <authorList>
            <person name="Zahm M."/>
            <person name="Roques C."/>
            <person name="Cabau C."/>
            <person name="Klopp C."/>
            <person name="Donnadieu C."/>
            <person name="Jouanno E."/>
            <person name="Lampietro C."/>
            <person name="Louis A."/>
            <person name="Herpin A."/>
            <person name="Echchiki A."/>
            <person name="Berthelot C."/>
            <person name="Parey E."/>
            <person name="Roest-Crollius H."/>
            <person name="Braasch I."/>
            <person name="Postlethwait J."/>
            <person name="Bobe J."/>
            <person name="Montfort J."/>
            <person name="Bouchez O."/>
            <person name="Begum T."/>
            <person name="Mejri S."/>
            <person name="Adams A."/>
            <person name="Chen W.-J."/>
            <person name="Guiguen Y."/>
        </authorList>
    </citation>
    <scope>NUCLEOTIDE SEQUENCE</scope>
    <source>
        <strain evidence="3">YG-15Mar2019-1</strain>
        <tissue evidence="3">Brain</tissue>
    </source>
</reference>
<dbReference type="InterPro" id="IPR010326">
    <property type="entry name" value="EXOC3/Sec6"/>
</dbReference>
<feature type="compositionally biased region" description="Low complexity" evidence="2">
    <location>
        <begin position="20"/>
        <end position="31"/>
    </location>
</feature>
<sequence length="655" mass="74424">MDGLSAEGTTALQGLENGATVSEVSPTTTSVGNRKQGKHKIKIPGFVKRGMKSPKADTNTVDAASPTVLFSFEENLRQKRLCEASQQLIAREDHLFGRGEAREHANGECGESEEDELQRDYEALLVQVWLAVEASLGAGPGERETLRSAALCILQEEEQDRRWQEEPGAELPLWRPRHCRRNHDDLLRKVVEERMDNAEDPNGAEKLATPLKKEICKLGKQVKEDLLKVAREVKACYPEEFGVCKVYAWLYHQAFSGRLAKMAKPDLDINDTSYLLGWVYTYYPKEVLKHKELEKDIDGEALGPLLPEDVLCPLEDQYLSHKESQVKEWMSKALRKEEDEWRGGSLPELIMDQYYFSAIAIDVIQAVDGVLKEAVTILGDISKAQRIICQLETFFISYRRTFEEFMKGKRRNTEAVIKANLASIEQFKEFVEKLGDTLPKDTKKNCQSILSSMEDIAYGYFSNIIHENLKTQYRQLGTAAWLSGGFQAVDELERHIQDCQELKPTCKQELVSRIHTQVMVEYVKRLMKRKLKLKDREQQEAAASLLCEDSRRLRTVFTDAGSEEVWLHEILPKIAEVLKLQDPGAIQLEVVTLARDYPDLSKDHISALLHLKSNLSSAQIKRINQSLVENRGSVGSLGTHSFFSSIHVKWTTKIM</sequence>
<keyword evidence="4" id="KW-1185">Reference proteome</keyword>
<dbReference type="AlphaFoldDB" id="A0A9D3PKP3"/>
<evidence type="ECO:0000256" key="1">
    <source>
        <dbReference type="ARBA" id="ARBA00009447"/>
    </source>
</evidence>
<proteinExistence type="inferred from homology"/>
<comment type="caution">
    <text evidence="3">The sequence shown here is derived from an EMBL/GenBank/DDBJ whole genome shotgun (WGS) entry which is preliminary data.</text>
</comment>